<evidence type="ECO:0000259" key="1">
    <source>
        <dbReference type="Pfam" id="PF25342"/>
    </source>
</evidence>
<dbReference type="PANTHER" id="PTHR10730">
    <property type="entry name" value="PROCOLLAGEN-LYSINE,2-OXOGLUTARATE 5-DIOXYGENASE/GLYCOSYLTRANSFERASE 25 FAMILY MEMBER"/>
    <property type="match status" value="1"/>
</dbReference>
<dbReference type="Pfam" id="PF25342">
    <property type="entry name" value="GT_PLOD"/>
    <property type="match status" value="1"/>
</dbReference>
<reference evidence="2" key="1">
    <citation type="submission" date="2017-01" db="EMBL/GenBank/DDBJ databases">
        <authorList>
            <person name="Assis F.L."/>
            <person name="Abrahao J.S."/>
            <person name="Silva L."/>
            <person name="Khalil J.B."/>
            <person name="Rodrigues R."/>
            <person name="Silva L.S."/>
            <person name="Arantes T."/>
            <person name="Boratto P."/>
            <person name="Andrade M."/>
            <person name="Kroon E.G."/>
            <person name="Ribeiro B."/>
            <person name="Bergier I."/>
            <person name="Seligmann H."/>
            <person name="Ghigo E."/>
            <person name="Colson P."/>
            <person name="Levasseur A."/>
            <person name="Raoult D."/>
            <person name="Scola B.L."/>
        </authorList>
    </citation>
    <scope>NUCLEOTIDE SEQUENCE</scope>
    <source>
        <strain evidence="2">Soda lake</strain>
    </source>
</reference>
<dbReference type="InterPro" id="IPR057589">
    <property type="entry name" value="GT_PLOD"/>
</dbReference>
<protein>
    <submittedName>
        <fullName evidence="2">Putative procollagen-lysine</fullName>
    </submittedName>
</protein>
<dbReference type="PANTHER" id="PTHR10730:SF45">
    <property type="entry name" value="PROCOLLAGEN-LYSINE,2-OXOGLUTARATE 5-DIOXYGENASE"/>
    <property type="match status" value="1"/>
</dbReference>
<dbReference type="EMBL" id="KY523104">
    <property type="protein sequence ID" value="QKU35876.1"/>
    <property type="molecule type" value="Genomic_DNA"/>
</dbReference>
<evidence type="ECO:0000313" key="2">
    <source>
        <dbReference type="EMBL" id="QKU35876.1"/>
    </source>
</evidence>
<dbReference type="KEGG" id="vg:80519323"/>
<accession>A0A6N1NX71</accession>
<proteinExistence type="predicted"/>
<sequence>MDQTDLLILGVGVSQHKNDGVLRFEHFCKMFELSYKILGDGKIWKGGDMSAGVGGGQKINEVLEAIKNMDNKLIILCDTFDLIPLAGKNEIIDKFNKLCGQENILFSSEVYCWPDENLANKYPVINTKYKYLNSGSIIGYRDNIYNLIKNGSVKDNDDDQLYFTLKYLAGEKIILDHKCELFQALNGSRNDIVIHKNRVYNKYTNSYPVFVHGNGPSKLFLNHIENYLETVPLQNYSFTIDNVHKLENQPKVFYALYIDSSNNEQFEKFINSVAGLNYQNKIVYVYDKVNDDKTKLLMNLTDYTYKPNTSTYIFDDFKNFDCDYYFMLEQRCIITKKDILHELIPYSNNYQRIISPMLNCKTNTLYTNFWGALDNNGFYRRSDNYIELVERQKRGVWNVPYVSGVVLISRDIVMNWDIMKDNKHRDDVDMQFCFNLRKLTLFMYMVNYNYYGIINES</sequence>
<dbReference type="RefSeq" id="YP_010782559.1">
    <property type="nucleotide sequence ID" value="NC_075039.1"/>
</dbReference>
<dbReference type="InterPro" id="IPR050757">
    <property type="entry name" value="Collagen_mod_GT25"/>
</dbReference>
<reference evidence="2" key="2">
    <citation type="journal article" date="2018" name="Nat. Commun.">
        <title>Tailed giant Tupanvirus possesses the most complete translational apparatus of the known virosphere.</title>
        <authorList>
            <person name="Abrahao J."/>
            <person name="Silva L."/>
            <person name="Silva L.S."/>
            <person name="Khalil J.Y.B."/>
            <person name="Rodrigues R."/>
            <person name="Arantes T."/>
            <person name="Assis F."/>
            <person name="Boratto P."/>
            <person name="Andrade M."/>
            <person name="Kroon E.G."/>
            <person name="Ribeiro B."/>
            <person name="Bergier I."/>
            <person name="Seligmann H."/>
            <person name="Ghigo E."/>
            <person name="Colson P."/>
            <person name="Levasseur A."/>
            <person name="Kroemer G."/>
            <person name="Raoult D."/>
            <person name="La Scola B."/>
        </authorList>
    </citation>
    <scope>NUCLEOTIDE SEQUENCE [LARGE SCALE GENOMIC DNA]</scope>
    <source>
        <strain evidence="2">Soda lake</strain>
    </source>
</reference>
<name>A0A6N1NX71_9VIRU</name>
<feature type="domain" description="PLOD1-3-like GT" evidence="1">
    <location>
        <begin position="8"/>
        <end position="230"/>
    </location>
</feature>
<dbReference type="GeneID" id="80519323"/>
<organism evidence="2">
    <name type="scientific">Tupanvirus soda lake</name>
    <dbReference type="NCBI Taxonomy" id="2126985"/>
    <lineage>
        <taxon>Viruses</taxon>
        <taxon>Varidnaviria</taxon>
        <taxon>Bamfordvirae</taxon>
        <taxon>Nucleocytoviricota</taxon>
        <taxon>Megaviricetes</taxon>
        <taxon>Imitervirales</taxon>
        <taxon>Mimiviridae</taxon>
        <taxon>Megamimivirinae</taxon>
        <taxon>Tupanvirus</taxon>
        <taxon>Tupanvirus salinum</taxon>
    </lineage>
</organism>
<dbReference type="GO" id="GO:0008475">
    <property type="term" value="F:procollagen-lysine 5-dioxygenase activity"/>
    <property type="evidence" value="ECO:0007669"/>
    <property type="project" value="TreeGrafter"/>
</dbReference>